<dbReference type="SUPFAM" id="SSF48403">
    <property type="entry name" value="Ankyrin repeat"/>
    <property type="match status" value="2"/>
</dbReference>
<proteinExistence type="predicted"/>
<dbReference type="PANTHER" id="PTHR24178">
    <property type="entry name" value="MOLTING PROTEIN MLT-4"/>
    <property type="match status" value="1"/>
</dbReference>
<evidence type="ECO:0000256" key="2">
    <source>
        <dbReference type="ARBA" id="ARBA00023043"/>
    </source>
</evidence>
<dbReference type="Pfam" id="PF12796">
    <property type="entry name" value="Ank_2"/>
    <property type="match status" value="1"/>
</dbReference>
<dbReference type="SMART" id="SM00248">
    <property type="entry name" value="ANK"/>
    <property type="match status" value="7"/>
</dbReference>
<name>A0A6A6GZE0_VIRVR</name>
<evidence type="ECO:0000256" key="1">
    <source>
        <dbReference type="ARBA" id="ARBA00022737"/>
    </source>
</evidence>
<organism evidence="5 6">
    <name type="scientific">Viridothelium virens</name>
    <name type="common">Speckled blister lichen</name>
    <name type="synonym">Trypethelium virens</name>
    <dbReference type="NCBI Taxonomy" id="1048519"/>
    <lineage>
        <taxon>Eukaryota</taxon>
        <taxon>Fungi</taxon>
        <taxon>Dikarya</taxon>
        <taxon>Ascomycota</taxon>
        <taxon>Pezizomycotina</taxon>
        <taxon>Dothideomycetes</taxon>
        <taxon>Dothideomycetes incertae sedis</taxon>
        <taxon>Trypetheliales</taxon>
        <taxon>Trypetheliaceae</taxon>
        <taxon>Viridothelium</taxon>
    </lineage>
</organism>
<dbReference type="EMBL" id="ML991832">
    <property type="protein sequence ID" value="KAF2231019.1"/>
    <property type="molecule type" value="Genomic_DNA"/>
</dbReference>
<dbReference type="Proteomes" id="UP000800092">
    <property type="component" value="Unassembled WGS sequence"/>
</dbReference>
<keyword evidence="1" id="KW-0677">Repeat</keyword>
<dbReference type="InterPro" id="IPR036770">
    <property type="entry name" value="Ankyrin_rpt-contain_sf"/>
</dbReference>
<evidence type="ECO:0000256" key="4">
    <source>
        <dbReference type="SAM" id="MobiDB-lite"/>
    </source>
</evidence>
<dbReference type="AlphaFoldDB" id="A0A6A6GZE0"/>
<dbReference type="OrthoDB" id="10057496at2759"/>
<feature type="region of interest" description="Disordered" evidence="4">
    <location>
        <begin position="84"/>
        <end position="107"/>
    </location>
</feature>
<evidence type="ECO:0000313" key="6">
    <source>
        <dbReference type="Proteomes" id="UP000800092"/>
    </source>
</evidence>
<dbReference type="PROSITE" id="PS50088">
    <property type="entry name" value="ANK_REPEAT"/>
    <property type="match status" value="2"/>
</dbReference>
<reference evidence="5" key="1">
    <citation type="journal article" date="2020" name="Stud. Mycol.">
        <title>101 Dothideomycetes genomes: a test case for predicting lifestyles and emergence of pathogens.</title>
        <authorList>
            <person name="Haridas S."/>
            <person name="Albert R."/>
            <person name="Binder M."/>
            <person name="Bloem J."/>
            <person name="Labutti K."/>
            <person name="Salamov A."/>
            <person name="Andreopoulos B."/>
            <person name="Baker S."/>
            <person name="Barry K."/>
            <person name="Bills G."/>
            <person name="Bluhm B."/>
            <person name="Cannon C."/>
            <person name="Castanera R."/>
            <person name="Culley D."/>
            <person name="Daum C."/>
            <person name="Ezra D."/>
            <person name="Gonzalez J."/>
            <person name="Henrissat B."/>
            <person name="Kuo A."/>
            <person name="Liang C."/>
            <person name="Lipzen A."/>
            <person name="Lutzoni F."/>
            <person name="Magnuson J."/>
            <person name="Mondo S."/>
            <person name="Nolan M."/>
            <person name="Ohm R."/>
            <person name="Pangilinan J."/>
            <person name="Park H.-J."/>
            <person name="Ramirez L."/>
            <person name="Alfaro M."/>
            <person name="Sun H."/>
            <person name="Tritt A."/>
            <person name="Yoshinaga Y."/>
            <person name="Zwiers L.-H."/>
            <person name="Turgeon B."/>
            <person name="Goodwin S."/>
            <person name="Spatafora J."/>
            <person name="Crous P."/>
            <person name="Grigoriev I."/>
        </authorList>
    </citation>
    <scope>NUCLEOTIDE SEQUENCE</scope>
    <source>
        <strain evidence="5">Tuck. ex Michener</strain>
    </source>
</reference>
<keyword evidence="2 3" id="KW-0040">ANK repeat</keyword>
<evidence type="ECO:0000313" key="5">
    <source>
        <dbReference type="EMBL" id="KAF2231019.1"/>
    </source>
</evidence>
<keyword evidence="6" id="KW-1185">Reference proteome</keyword>
<feature type="repeat" description="ANK" evidence="3">
    <location>
        <begin position="478"/>
        <end position="510"/>
    </location>
</feature>
<evidence type="ECO:0000256" key="3">
    <source>
        <dbReference type="PROSITE-ProRule" id="PRU00023"/>
    </source>
</evidence>
<feature type="repeat" description="ANK" evidence="3">
    <location>
        <begin position="511"/>
        <end position="532"/>
    </location>
</feature>
<accession>A0A6A6GZE0</accession>
<dbReference type="PROSITE" id="PS50297">
    <property type="entry name" value="ANK_REP_REGION"/>
    <property type="match status" value="2"/>
</dbReference>
<feature type="compositionally biased region" description="Polar residues" evidence="4">
    <location>
        <begin position="86"/>
        <end position="96"/>
    </location>
</feature>
<gene>
    <name evidence="5" type="ORF">EV356DRAFT_519128</name>
</gene>
<dbReference type="Gene3D" id="1.25.40.20">
    <property type="entry name" value="Ankyrin repeat-containing domain"/>
    <property type="match status" value="3"/>
</dbReference>
<sequence>MAASTLLRWAKTTFIAAIARHLRRDMELSRPTRAVVTIFLGSHDFGHQVVPSPLEIILRAVLRQLMEDLLLSLKELPRALEETRSRSPLGSMTSTERTVRAMRAKKPANRGQNARRAIVATVLLVMNPVHLVIDPVLGAALSGFFKYTVRMLKLTAISMVKAVAVVEIPLQLLEKHIESLVEKGLSVVFPDDRIRKDAVRTVLVNSDKFLPLAKLELGNLIENPIFEEIPIARDRLPLYTLRYFSFALRRVRSQTAKNDVNLGLTVLAILSLSETNPCHPMSFHALLGALACQSNPVRFGKPLNRTRISRVTEGWLKIDDATWKGGDTKTSLFHPQAVTYLTEECAGFHDEILGVGCDLALICLSALTGPQLSSDRFQGDAKRAVGKIPTGPFLEYALNNWGYHFKNRASEEMKSAAYKFFRRYQAGPRLRRIRLKTGVDGMRAVGDSMHLLADFGLEELLDEFEKYPAHLNVVDNITGRTPAMVACAAGHTKFLRKLIKDGANLTHFCNDGNTALHYAVQNSKVDVIRCILAEADPHLLNRLVNAQDRQGQTALMLAVRLEADEFDRRGGDMVRSADYAEILGLLLESKDLQLNLTNARGMTVLHVAATRADESCLHRIVKRKDSKKIIDTLEHNKSKRTALMSPFSDRPYKDMKKRLKAIGILIEHGASTAVQDAMGWTVLDYAETSNDFAPILQRLLKTDKGVNAKDDRDDSPLDLASAFKCEQPEKKPLGPKAGLASEINTQVASMHIVQSRDTRQIIERILAAAACPQQEGNEQMQPANENSPEAHERFQTAYRKDWLGYKELHSSVCHASHENVLALLSQATDVNATTALGDTALHLAIQALGDDTDTRDPQILKDIIRTLLDRPDIDLTVENNLHETAIDVIMQVKPEWPFTLEIMERVCQKGISFKFLRARDIDKLFGSALDSWNEWQTPALIQTLLNAGANGFQSIGMSEPSKSATVIAKVMKWGNTVVDILDRWEKKILKSIPHA</sequence>
<dbReference type="InterPro" id="IPR002110">
    <property type="entry name" value="Ankyrin_rpt"/>
</dbReference>
<protein>
    <submittedName>
        <fullName evidence="5">Ankyrin</fullName>
    </submittedName>
</protein>